<dbReference type="Proteomes" id="UP000254508">
    <property type="component" value="Plasmid unnamed"/>
</dbReference>
<name>A0A345YIE0_9SPHN</name>
<dbReference type="EMBL" id="CP031358">
    <property type="protein sequence ID" value="AXK43692.1"/>
    <property type="molecule type" value="Genomic_DNA"/>
</dbReference>
<dbReference type="KEGG" id="err:DVR09_14630"/>
<dbReference type="AlphaFoldDB" id="A0A345YIE0"/>
<protein>
    <submittedName>
        <fullName evidence="1">Uncharacterized protein</fullName>
    </submittedName>
</protein>
<dbReference type="OrthoDB" id="7605113at2"/>
<evidence type="ECO:0000313" key="1">
    <source>
        <dbReference type="EMBL" id="AXK43692.1"/>
    </source>
</evidence>
<organism evidence="1 2">
    <name type="scientific">Erythrobacter aureus</name>
    <dbReference type="NCBI Taxonomy" id="2182384"/>
    <lineage>
        <taxon>Bacteria</taxon>
        <taxon>Pseudomonadati</taxon>
        <taxon>Pseudomonadota</taxon>
        <taxon>Alphaproteobacteria</taxon>
        <taxon>Sphingomonadales</taxon>
        <taxon>Erythrobacteraceae</taxon>
        <taxon>Erythrobacter/Porphyrobacter group</taxon>
        <taxon>Erythrobacter</taxon>
    </lineage>
</organism>
<reference evidence="1 2" key="1">
    <citation type="submission" date="2018-07" db="EMBL/GenBank/DDBJ databases">
        <title>Genome sequence of Erythrobacter strain YH-07, an antagonistic bacterium isolated from Yellow Sea.</title>
        <authorList>
            <person name="Tang T."/>
            <person name="Liu Q."/>
            <person name="Sun X."/>
        </authorList>
    </citation>
    <scope>NUCLEOTIDE SEQUENCE [LARGE SCALE GENOMIC DNA]</scope>
    <source>
        <strain evidence="1 2">YH-07</strain>
        <plasmid evidence="1 2">unnamed</plasmid>
    </source>
</reference>
<geneLocation type="plasmid" evidence="1 2">
    <name>unnamed</name>
</geneLocation>
<proteinExistence type="predicted"/>
<evidence type="ECO:0000313" key="2">
    <source>
        <dbReference type="Proteomes" id="UP000254508"/>
    </source>
</evidence>
<dbReference type="RefSeq" id="WP_115418005.1">
    <property type="nucleotide sequence ID" value="NZ_CP031358.1"/>
</dbReference>
<accession>A0A345YIE0</accession>
<keyword evidence="1" id="KW-0614">Plasmid</keyword>
<gene>
    <name evidence="1" type="ORF">DVR09_14630</name>
</gene>
<sequence>MLYDQIQPTFDARAAAEEVYAAGVPSDNSLKISGFADIDQDWVDDAVLRAHCAEPVWADSTLVETKPDIWHLAAALNSKAMQQITLVADDSLVVVKGSFIQSVVSIGTIPAEDRILYQISIHCLTMSNATLSLCRAFQAFSDRYGIAGYADASLIDKYQIKPNGNGFEAYISDPVRQRAVFIHPRTTRLPTNLKNYHNHLAILHSAFGIVVKSDALYRKYSAVAPSDDACMVVALPGGEIVPYGKDGYEGFTEFLLLLERTRNVNVISELDCAHQIQRYAYAARKPARHHLPSIAELDEIAENHRAWWEGLLQEFAEERQDALRALSQAEEQQEAEVDPTPVIAPREIPLDSEGYPKKTSDVVEWAERKFSDELVILSRARKAMSKVRHPDPARIAKALEALALAKMPCMRGNRESIEAYEQALVNLRMRDTFSNAERLQGQTGDAYVIHHDSRRMLLERHLCSSSSGMNDPKLIRIYYCFDRPSDRIVIGWMPTHLPNTKS</sequence>
<keyword evidence="2" id="KW-1185">Reference proteome</keyword>